<gene>
    <name evidence="5" type="ORF">AVDCRST_MAG07-109</name>
</gene>
<accession>A0A6J4KI54</accession>
<name>A0A6J4KI54_9ACTN</name>
<dbReference type="PANTHER" id="PTHR30146">
    <property type="entry name" value="LACI-RELATED TRANSCRIPTIONAL REPRESSOR"/>
    <property type="match status" value="1"/>
</dbReference>
<dbReference type="PANTHER" id="PTHR30146:SF153">
    <property type="entry name" value="LACTOSE OPERON REPRESSOR"/>
    <property type="match status" value="1"/>
</dbReference>
<organism evidence="5">
    <name type="scientific">uncultured Frankineae bacterium</name>
    <dbReference type="NCBI Taxonomy" id="437475"/>
    <lineage>
        <taxon>Bacteria</taxon>
        <taxon>Bacillati</taxon>
        <taxon>Actinomycetota</taxon>
        <taxon>Actinomycetes</taxon>
        <taxon>Frankiales</taxon>
        <taxon>environmental samples</taxon>
    </lineage>
</organism>
<evidence type="ECO:0000313" key="5">
    <source>
        <dbReference type="EMBL" id="CAA9304273.1"/>
    </source>
</evidence>
<dbReference type="CDD" id="cd06267">
    <property type="entry name" value="PBP1_LacI_sugar_binding-like"/>
    <property type="match status" value="1"/>
</dbReference>
<dbReference type="InterPro" id="IPR046335">
    <property type="entry name" value="LacI/GalR-like_sensor"/>
</dbReference>
<dbReference type="GO" id="GO:0003700">
    <property type="term" value="F:DNA-binding transcription factor activity"/>
    <property type="evidence" value="ECO:0007669"/>
    <property type="project" value="TreeGrafter"/>
</dbReference>
<dbReference type="InterPro" id="IPR000843">
    <property type="entry name" value="HTH_LacI"/>
</dbReference>
<dbReference type="Gene3D" id="3.40.50.2300">
    <property type="match status" value="2"/>
</dbReference>
<dbReference type="PROSITE" id="PS00356">
    <property type="entry name" value="HTH_LACI_1"/>
    <property type="match status" value="1"/>
</dbReference>
<evidence type="ECO:0000256" key="1">
    <source>
        <dbReference type="ARBA" id="ARBA00023015"/>
    </source>
</evidence>
<dbReference type="CDD" id="cd01392">
    <property type="entry name" value="HTH_LacI"/>
    <property type="match status" value="1"/>
</dbReference>
<dbReference type="GO" id="GO:0000976">
    <property type="term" value="F:transcription cis-regulatory region binding"/>
    <property type="evidence" value="ECO:0007669"/>
    <property type="project" value="TreeGrafter"/>
</dbReference>
<dbReference type="SMART" id="SM00354">
    <property type="entry name" value="HTH_LACI"/>
    <property type="match status" value="1"/>
</dbReference>
<sequence length="339" mass="36146">MGVRMKEVASRAGVSVKTVSNVVNGYLHVAPTTRERVQQAIDEMGYRPNLSARSLRSGRTGIIAVALPRLDEPYFAELAAAVIEVAEQRGCTVLVDQTDGLREREQVAVAGIRPDLIDGLILSPLALGADDLVSPAAGAPPLVLLGERVSDTGFDHVAIDNVAAARTATDHLLSLGRRRLAAIGGMQAVAAQTARLRLEGFAAALQDAGRTVLPGHVQEVEAFRREDGARAMDRLLDLPEPPDAVYCFSDLLALGALHALHRRGVRVPQDVAVIGTDDIAESRFSTPTLSTVVQDQVEIATLAVEALLHRLDGGHDDAPREHTVGFELRVRESTVAGAR</sequence>
<evidence type="ECO:0000256" key="3">
    <source>
        <dbReference type="ARBA" id="ARBA00023163"/>
    </source>
</evidence>
<dbReference type="PROSITE" id="PS50932">
    <property type="entry name" value="HTH_LACI_2"/>
    <property type="match status" value="1"/>
</dbReference>
<keyword evidence="2" id="KW-0238">DNA-binding</keyword>
<evidence type="ECO:0000256" key="2">
    <source>
        <dbReference type="ARBA" id="ARBA00023125"/>
    </source>
</evidence>
<evidence type="ECO:0000259" key="4">
    <source>
        <dbReference type="PROSITE" id="PS50932"/>
    </source>
</evidence>
<dbReference type="Pfam" id="PF00356">
    <property type="entry name" value="LacI"/>
    <property type="match status" value="1"/>
</dbReference>
<protein>
    <submittedName>
        <fullName evidence="5">Transcriptional regulator, LacI family</fullName>
    </submittedName>
</protein>
<reference evidence="5" key="1">
    <citation type="submission" date="2020-02" db="EMBL/GenBank/DDBJ databases">
        <authorList>
            <person name="Meier V. D."/>
        </authorList>
    </citation>
    <scope>NUCLEOTIDE SEQUENCE</scope>
    <source>
        <strain evidence="5">AVDCRST_MAG07</strain>
    </source>
</reference>
<dbReference type="SUPFAM" id="SSF47413">
    <property type="entry name" value="lambda repressor-like DNA-binding domains"/>
    <property type="match status" value="1"/>
</dbReference>
<feature type="domain" description="HTH lacI-type" evidence="4">
    <location>
        <begin position="3"/>
        <end position="57"/>
    </location>
</feature>
<dbReference type="InterPro" id="IPR010982">
    <property type="entry name" value="Lambda_DNA-bd_dom_sf"/>
</dbReference>
<keyword evidence="3" id="KW-0804">Transcription</keyword>
<keyword evidence="1" id="KW-0805">Transcription regulation</keyword>
<dbReference type="EMBL" id="CADCUB010000002">
    <property type="protein sequence ID" value="CAA9304273.1"/>
    <property type="molecule type" value="Genomic_DNA"/>
</dbReference>
<dbReference type="Pfam" id="PF13377">
    <property type="entry name" value="Peripla_BP_3"/>
    <property type="match status" value="1"/>
</dbReference>
<dbReference type="SUPFAM" id="SSF53822">
    <property type="entry name" value="Periplasmic binding protein-like I"/>
    <property type="match status" value="1"/>
</dbReference>
<dbReference type="InterPro" id="IPR028082">
    <property type="entry name" value="Peripla_BP_I"/>
</dbReference>
<proteinExistence type="predicted"/>
<dbReference type="Gene3D" id="1.10.260.40">
    <property type="entry name" value="lambda repressor-like DNA-binding domains"/>
    <property type="match status" value="1"/>
</dbReference>
<dbReference type="AlphaFoldDB" id="A0A6J4KI54"/>